<name>A0A927QZN5_9ACTN</name>
<evidence type="ECO:0000313" key="2">
    <source>
        <dbReference type="Proteomes" id="UP000649753"/>
    </source>
</evidence>
<protein>
    <submittedName>
        <fullName evidence="1">Uncharacterized protein</fullName>
    </submittedName>
</protein>
<proteinExistence type="predicted"/>
<comment type="caution">
    <text evidence="1">The sequence shown here is derived from an EMBL/GenBank/DDBJ whole genome shotgun (WGS) entry which is preliminary data.</text>
</comment>
<keyword evidence="2" id="KW-1185">Reference proteome</keyword>
<evidence type="ECO:0000313" key="1">
    <source>
        <dbReference type="EMBL" id="MBE1489257.1"/>
    </source>
</evidence>
<dbReference type="AlphaFoldDB" id="A0A927QZN5"/>
<reference evidence="1" key="1">
    <citation type="submission" date="2020-10" db="EMBL/GenBank/DDBJ databases">
        <title>Sequencing the genomes of 1000 actinobacteria strains.</title>
        <authorList>
            <person name="Klenk H.-P."/>
        </authorList>
    </citation>
    <scope>NUCLEOTIDE SEQUENCE</scope>
    <source>
        <strain evidence="1">DSM 46832</strain>
    </source>
</reference>
<dbReference type="Proteomes" id="UP000649753">
    <property type="component" value="Unassembled WGS sequence"/>
</dbReference>
<organism evidence="1 2">
    <name type="scientific">Plantactinospora soyae</name>
    <dbReference type="NCBI Taxonomy" id="1544732"/>
    <lineage>
        <taxon>Bacteria</taxon>
        <taxon>Bacillati</taxon>
        <taxon>Actinomycetota</taxon>
        <taxon>Actinomycetes</taxon>
        <taxon>Micromonosporales</taxon>
        <taxon>Micromonosporaceae</taxon>
        <taxon>Plantactinospora</taxon>
    </lineage>
</organism>
<sequence>MRVVPGIGAMSSPWASSQARATWAGVAPISAGDGVDLVDDVQVAFEVAAGDARVGAPPVVGVEAVQGSDGAGEEAVAERGLGGQHHLVPASLDGPADQLLVGGPVQVGGVDVRDTEIKGAVDRADRLVAEATALV</sequence>
<gene>
    <name evidence="1" type="ORF">H4W31_004895</name>
</gene>
<accession>A0A927QZN5</accession>
<dbReference type="EMBL" id="JADBEB010000001">
    <property type="protein sequence ID" value="MBE1489257.1"/>
    <property type="molecule type" value="Genomic_DNA"/>
</dbReference>